<keyword evidence="3" id="KW-0677">Repeat</keyword>
<dbReference type="Proteomes" id="UP000478008">
    <property type="component" value="Unassembled WGS sequence"/>
</dbReference>
<reference evidence="14 15" key="1">
    <citation type="submission" date="2019-07" db="EMBL/GenBank/DDBJ databases">
        <authorList>
            <person name="Friedrich A."/>
            <person name="Schacherer J."/>
        </authorList>
    </citation>
    <scope>NUCLEOTIDE SEQUENCE [LARGE SCALE GENOMIC DNA]</scope>
</reference>
<keyword evidence="7" id="KW-0238">DNA-binding</keyword>
<dbReference type="FunFam" id="3.30.160.60:FF:002391">
    <property type="entry name" value="Transcription factor IIIA"/>
    <property type="match status" value="1"/>
</dbReference>
<dbReference type="GO" id="GO:0005634">
    <property type="term" value="C:nucleus"/>
    <property type="evidence" value="ECO:0007669"/>
    <property type="project" value="UniProtKB-SubCell"/>
</dbReference>
<dbReference type="Gene3D" id="3.30.160.60">
    <property type="entry name" value="Classic Zinc Finger"/>
    <property type="match status" value="6"/>
</dbReference>
<keyword evidence="4 11" id="KW-0863">Zinc-finger</keyword>
<feature type="domain" description="C2H2-type" evidence="13">
    <location>
        <begin position="501"/>
        <end position="530"/>
    </location>
</feature>
<keyword evidence="8" id="KW-0804">Transcription</keyword>
<evidence type="ECO:0000256" key="10">
    <source>
        <dbReference type="ARBA" id="ARBA00040434"/>
    </source>
</evidence>
<feature type="domain" description="C2H2-type" evidence="13">
    <location>
        <begin position="277"/>
        <end position="302"/>
    </location>
</feature>
<dbReference type="InterPro" id="IPR036236">
    <property type="entry name" value="Znf_C2H2_sf"/>
</dbReference>
<dbReference type="EMBL" id="CABFWN010000002">
    <property type="protein sequence ID" value="VUG17201.1"/>
    <property type="molecule type" value="Genomic_DNA"/>
</dbReference>
<dbReference type="PROSITE" id="PS00028">
    <property type="entry name" value="ZINC_FINGER_C2H2_1"/>
    <property type="match status" value="9"/>
</dbReference>
<evidence type="ECO:0000256" key="4">
    <source>
        <dbReference type="ARBA" id="ARBA00022771"/>
    </source>
</evidence>
<evidence type="ECO:0000256" key="9">
    <source>
        <dbReference type="ARBA" id="ARBA00023242"/>
    </source>
</evidence>
<evidence type="ECO:0000256" key="7">
    <source>
        <dbReference type="ARBA" id="ARBA00023125"/>
    </source>
</evidence>
<dbReference type="PANTHER" id="PTHR19818">
    <property type="entry name" value="ZINC FINGER PROTEIN ZIC AND GLI"/>
    <property type="match status" value="1"/>
</dbReference>
<keyword evidence="9" id="KW-0539">Nucleus</keyword>
<feature type="domain" description="C2H2-type" evidence="13">
    <location>
        <begin position="130"/>
        <end position="159"/>
    </location>
</feature>
<feature type="domain" description="C2H2-type" evidence="13">
    <location>
        <begin position="305"/>
        <end position="327"/>
    </location>
</feature>
<dbReference type="SMART" id="SM00355">
    <property type="entry name" value="ZnF_C2H2"/>
    <property type="match status" value="9"/>
</dbReference>
<evidence type="ECO:0000256" key="5">
    <source>
        <dbReference type="ARBA" id="ARBA00022833"/>
    </source>
</evidence>
<feature type="compositionally biased region" description="Basic residues" evidence="12">
    <location>
        <begin position="102"/>
        <end position="122"/>
    </location>
</feature>
<feature type="compositionally biased region" description="Basic and acidic residues" evidence="12">
    <location>
        <begin position="76"/>
        <end position="86"/>
    </location>
</feature>
<dbReference type="Pfam" id="PF13894">
    <property type="entry name" value="zf-C2H2_4"/>
    <property type="match status" value="1"/>
</dbReference>
<keyword evidence="6" id="KW-0805">Transcription regulation</keyword>
<feature type="domain" description="C2H2-type" evidence="13">
    <location>
        <begin position="248"/>
        <end position="275"/>
    </location>
</feature>
<dbReference type="FunFam" id="3.30.160.60:FF:000125">
    <property type="entry name" value="Putative zinc finger protein 143"/>
    <property type="match status" value="2"/>
</dbReference>
<dbReference type="Pfam" id="PF00096">
    <property type="entry name" value="zf-C2H2"/>
    <property type="match status" value="5"/>
</dbReference>
<gene>
    <name evidence="14" type="ORF">DEBR0S2_01112G</name>
</gene>
<protein>
    <recommendedName>
        <fullName evidence="10">Transcription factor IIIA</fullName>
    </recommendedName>
</protein>
<dbReference type="SUPFAM" id="SSF57667">
    <property type="entry name" value="beta-beta-alpha zinc fingers"/>
    <property type="match status" value="3"/>
</dbReference>
<accession>A0A7D9GYC0</accession>
<feature type="compositionally biased region" description="Basic and acidic residues" evidence="12">
    <location>
        <begin position="34"/>
        <end position="48"/>
    </location>
</feature>
<evidence type="ECO:0000256" key="8">
    <source>
        <dbReference type="ARBA" id="ARBA00023163"/>
    </source>
</evidence>
<evidence type="ECO:0000256" key="2">
    <source>
        <dbReference type="ARBA" id="ARBA00022723"/>
    </source>
</evidence>
<keyword evidence="2" id="KW-0479">Metal-binding</keyword>
<evidence type="ECO:0000256" key="11">
    <source>
        <dbReference type="PROSITE-ProRule" id="PRU00042"/>
    </source>
</evidence>
<dbReference type="AlphaFoldDB" id="A0A7D9GYC0"/>
<dbReference type="PROSITE" id="PS50157">
    <property type="entry name" value="ZINC_FINGER_C2H2_2"/>
    <property type="match status" value="9"/>
</dbReference>
<evidence type="ECO:0000256" key="1">
    <source>
        <dbReference type="ARBA" id="ARBA00004123"/>
    </source>
</evidence>
<evidence type="ECO:0000256" key="12">
    <source>
        <dbReference type="SAM" id="MobiDB-lite"/>
    </source>
</evidence>
<keyword evidence="15" id="KW-1185">Reference proteome</keyword>
<dbReference type="GO" id="GO:0000978">
    <property type="term" value="F:RNA polymerase II cis-regulatory region sequence-specific DNA binding"/>
    <property type="evidence" value="ECO:0007669"/>
    <property type="project" value="TreeGrafter"/>
</dbReference>
<dbReference type="InterPro" id="IPR013087">
    <property type="entry name" value="Znf_C2H2_type"/>
</dbReference>
<dbReference type="GO" id="GO:0008270">
    <property type="term" value="F:zinc ion binding"/>
    <property type="evidence" value="ECO:0007669"/>
    <property type="project" value="UniProtKB-KW"/>
</dbReference>
<feature type="domain" description="C2H2-type" evidence="13">
    <location>
        <begin position="218"/>
        <end position="248"/>
    </location>
</feature>
<name>A0A7D9GYC0_DEKBR</name>
<keyword evidence="5" id="KW-0862">Zinc</keyword>
<feature type="domain" description="C2H2-type" evidence="13">
    <location>
        <begin position="192"/>
        <end position="214"/>
    </location>
</feature>
<comment type="subcellular location">
    <subcellularLocation>
        <location evidence="1">Nucleus</location>
    </subcellularLocation>
</comment>
<evidence type="ECO:0000256" key="6">
    <source>
        <dbReference type="ARBA" id="ARBA00023015"/>
    </source>
</evidence>
<organism evidence="14 15">
    <name type="scientific">Dekkera bruxellensis</name>
    <name type="common">Brettanomyces custersii</name>
    <dbReference type="NCBI Taxonomy" id="5007"/>
    <lineage>
        <taxon>Eukaryota</taxon>
        <taxon>Fungi</taxon>
        <taxon>Dikarya</taxon>
        <taxon>Ascomycota</taxon>
        <taxon>Saccharomycotina</taxon>
        <taxon>Pichiomycetes</taxon>
        <taxon>Pichiales</taxon>
        <taxon>Pichiaceae</taxon>
        <taxon>Brettanomyces</taxon>
    </lineage>
</organism>
<evidence type="ECO:0000313" key="14">
    <source>
        <dbReference type="EMBL" id="VUG17201.1"/>
    </source>
</evidence>
<dbReference type="PANTHER" id="PTHR19818:SF139">
    <property type="entry name" value="PAIR-RULE PROTEIN ODD-PAIRED"/>
    <property type="match status" value="1"/>
</dbReference>
<feature type="region of interest" description="Disordered" evidence="12">
    <location>
        <begin position="1"/>
        <end position="122"/>
    </location>
</feature>
<feature type="domain" description="C2H2-type" evidence="13">
    <location>
        <begin position="160"/>
        <end position="189"/>
    </location>
</feature>
<proteinExistence type="predicted"/>
<dbReference type="GO" id="GO:0045944">
    <property type="term" value="P:positive regulation of transcription by RNA polymerase II"/>
    <property type="evidence" value="ECO:0007669"/>
    <property type="project" value="UniProtKB-ARBA"/>
</dbReference>
<sequence length="543" mass="62977">MQKRNTENGTIPVGIRYEDKAESVSNGKISASFDKFRVGDKEGKVDKKAKGKPNKAEAATQFDDEDEEYIPNAKNSESDDSNHEKSSTPTSSNEMQTEETPRKRRKYTFRKRKPATGKKKVHNYPRPKRYVCLIPGCGKAYTRPSLLEQHQRTHTGERPFVCQYPGCNQAFTRKDHLRRHQLKHLDEKDKPFHCSVCGKGVNSKQHLKRHEKTHYKSFHCDYPGCNESFYKHQSLKAHQRAVHDDRQLKCPKCDKTFSRPGRLNSHLKKHHKDKSRFVCEYPECLQSFKTWSALQLHIKGVHPKLECPTCGRKCVGPSGLKNHMKVHDEATVIKLWVCPSCDKNYLRKNELYDHFVSEHPGDEVPAFLVRDSKKDEMKRDEMKKGGNGEYKFVEVEDVCVKNVKNEDVDVKNEDVDVKNEDVDVMNKCLDIKNEDMGAKNEDVNSGSDAEKKPFSLAEKVDGEINFLVSKYNGETFTKAVKRREIESSPMDLIINNVDNRLACEYENCHRLFRRNYDLQRHLDWHHKQDAKLEDKVRQINAEN</sequence>
<feature type="domain" description="C2H2-type" evidence="13">
    <location>
        <begin position="336"/>
        <end position="364"/>
    </location>
</feature>
<dbReference type="InterPro" id="IPR050329">
    <property type="entry name" value="GLI_C2H2-zinc-finger"/>
</dbReference>
<evidence type="ECO:0000256" key="3">
    <source>
        <dbReference type="ARBA" id="ARBA00022737"/>
    </source>
</evidence>
<dbReference type="GO" id="GO:0000981">
    <property type="term" value="F:DNA-binding transcription factor activity, RNA polymerase II-specific"/>
    <property type="evidence" value="ECO:0007669"/>
    <property type="project" value="UniProtKB-ARBA"/>
</dbReference>
<evidence type="ECO:0000313" key="15">
    <source>
        <dbReference type="Proteomes" id="UP000478008"/>
    </source>
</evidence>
<evidence type="ECO:0000259" key="13">
    <source>
        <dbReference type="PROSITE" id="PS50157"/>
    </source>
</evidence>